<dbReference type="PRINTS" id="PR00344">
    <property type="entry name" value="BCTRLSENSOR"/>
</dbReference>
<evidence type="ECO:0000256" key="3">
    <source>
        <dbReference type="ARBA" id="ARBA00022553"/>
    </source>
</evidence>
<feature type="domain" description="Response regulatory" evidence="7">
    <location>
        <begin position="11"/>
        <end position="126"/>
    </location>
</feature>
<reference evidence="8 9" key="1">
    <citation type="submission" date="2021-05" db="EMBL/GenBank/DDBJ databases">
        <title>The draft genome of Geobacter pelophilus DSM 12255.</title>
        <authorList>
            <person name="Xu Z."/>
            <person name="Masuda Y."/>
            <person name="Itoh H."/>
            <person name="Senoo K."/>
        </authorList>
    </citation>
    <scope>NUCLEOTIDE SEQUENCE [LARGE SCALE GENOMIC DNA]</scope>
    <source>
        <strain evidence="8 9">DSM 12255</strain>
    </source>
</reference>
<dbReference type="Pfam" id="PF00072">
    <property type="entry name" value="Response_reg"/>
    <property type="match status" value="1"/>
</dbReference>
<dbReference type="RefSeq" id="WP_214170424.1">
    <property type="nucleotide sequence ID" value="NZ_JAHCVJ010000001.1"/>
</dbReference>
<dbReference type="SUPFAM" id="SSF55874">
    <property type="entry name" value="ATPase domain of HSP90 chaperone/DNA topoisomerase II/histidine kinase"/>
    <property type="match status" value="1"/>
</dbReference>
<evidence type="ECO:0000256" key="2">
    <source>
        <dbReference type="ARBA" id="ARBA00012438"/>
    </source>
</evidence>
<dbReference type="PROSITE" id="PS50110">
    <property type="entry name" value="RESPONSE_REGULATORY"/>
    <property type="match status" value="1"/>
</dbReference>
<name>A0AAW4L1N2_9BACT</name>
<dbReference type="InterPro" id="IPR036097">
    <property type="entry name" value="HisK_dim/P_sf"/>
</dbReference>
<dbReference type="CDD" id="cd00082">
    <property type="entry name" value="HisKA"/>
    <property type="match status" value="1"/>
</dbReference>
<dbReference type="SUPFAM" id="SSF47384">
    <property type="entry name" value="Homodimeric domain of signal transducing histidine kinase"/>
    <property type="match status" value="1"/>
</dbReference>
<dbReference type="InterPro" id="IPR004358">
    <property type="entry name" value="Sig_transdc_His_kin-like_C"/>
</dbReference>
<dbReference type="GO" id="GO:0000155">
    <property type="term" value="F:phosphorelay sensor kinase activity"/>
    <property type="evidence" value="ECO:0007669"/>
    <property type="project" value="InterPro"/>
</dbReference>
<evidence type="ECO:0000259" key="7">
    <source>
        <dbReference type="PROSITE" id="PS50110"/>
    </source>
</evidence>
<dbReference type="InterPro" id="IPR011006">
    <property type="entry name" value="CheY-like_superfamily"/>
</dbReference>
<dbReference type="EC" id="2.7.13.3" evidence="2"/>
<dbReference type="InterPro" id="IPR005467">
    <property type="entry name" value="His_kinase_dom"/>
</dbReference>
<keyword evidence="9" id="KW-1185">Reference proteome</keyword>
<dbReference type="PANTHER" id="PTHR45339:SF1">
    <property type="entry name" value="HYBRID SIGNAL TRANSDUCTION HISTIDINE KINASE J"/>
    <property type="match status" value="1"/>
</dbReference>
<dbReference type="SUPFAM" id="SSF52172">
    <property type="entry name" value="CheY-like"/>
    <property type="match status" value="1"/>
</dbReference>
<protein>
    <recommendedName>
        <fullName evidence="2">histidine kinase</fullName>
        <ecNumber evidence="2">2.7.13.3</ecNumber>
    </recommendedName>
</protein>
<dbReference type="Gene3D" id="3.30.565.10">
    <property type="entry name" value="Histidine kinase-like ATPase, C-terminal domain"/>
    <property type="match status" value="1"/>
</dbReference>
<dbReference type="SMART" id="SM00448">
    <property type="entry name" value="REC"/>
    <property type="match status" value="1"/>
</dbReference>
<sequence length="405" mass="44452">MDYSMQQHPIAILLIDDDKSLLELIQLYLNKMLPCNITSCNDPLLALDSISLNRYDVIISDYLMPAMSGVEILNITKKLAPETPFIIMTGQADLDTALLAIKNGAFDFAVKPLDFELLVASIKKALAVTRGAALEREYHKQLEDEVLRKTAELRNALYELEVARNAAHSASVAKSAFMSAISHELRTPLNGIIGCISLLKDYRHDQEQAELLDAAELSARRLNSVVDNILAYVAVKSNTHGSICRSFSPRETISTIVHPFEGKATQKRLAFMVEYADRLPDILYGDDLSFGQILEIIVDNAVKFTNFGGITVTAQGADKGDNCFAISIAVQDTGIGIPDDKLPAIFDEFRQGDCSLTRLYDGVGIGLPLAQKLVELLGGNLTFATHLGKGSEFTVTVPFKKEQEL</sequence>
<dbReference type="Proteomes" id="UP000811899">
    <property type="component" value="Unassembled WGS sequence"/>
</dbReference>
<dbReference type="Pfam" id="PF00512">
    <property type="entry name" value="HisKA"/>
    <property type="match status" value="1"/>
</dbReference>
<dbReference type="InterPro" id="IPR001789">
    <property type="entry name" value="Sig_transdc_resp-reg_receiver"/>
</dbReference>
<proteinExistence type="predicted"/>
<evidence type="ECO:0000259" key="6">
    <source>
        <dbReference type="PROSITE" id="PS50109"/>
    </source>
</evidence>
<feature type="domain" description="Histidine kinase" evidence="6">
    <location>
        <begin position="180"/>
        <end position="401"/>
    </location>
</feature>
<dbReference type="SMART" id="SM00388">
    <property type="entry name" value="HisKA"/>
    <property type="match status" value="1"/>
</dbReference>
<dbReference type="Pfam" id="PF02518">
    <property type="entry name" value="HATPase_c"/>
    <property type="match status" value="1"/>
</dbReference>
<organism evidence="8 9">
    <name type="scientific">Geoanaerobacter pelophilus</name>
    <dbReference type="NCBI Taxonomy" id="60036"/>
    <lineage>
        <taxon>Bacteria</taxon>
        <taxon>Pseudomonadati</taxon>
        <taxon>Thermodesulfobacteriota</taxon>
        <taxon>Desulfuromonadia</taxon>
        <taxon>Geobacterales</taxon>
        <taxon>Geobacteraceae</taxon>
        <taxon>Geoanaerobacter</taxon>
    </lineage>
</organism>
<dbReference type="InterPro" id="IPR003594">
    <property type="entry name" value="HATPase_dom"/>
</dbReference>
<dbReference type="EMBL" id="JAHCVJ010000001">
    <property type="protein sequence ID" value="MBT0663705.1"/>
    <property type="molecule type" value="Genomic_DNA"/>
</dbReference>
<dbReference type="PANTHER" id="PTHR45339">
    <property type="entry name" value="HYBRID SIGNAL TRANSDUCTION HISTIDINE KINASE J"/>
    <property type="match status" value="1"/>
</dbReference>
<evidence type="ECO:0000256" key="4">
    <source>
        <dbReference type="ARBA" id="ARBA00023012"/>
    </source>
</evidence>
<dbReference type="InterPro" id="IPR036890">
    <property type="entry name" value="HATPase_C_sf"/>
</dbReference>
<evidence type="ECO:0000256" key="1">
    <source>
        <dbReference type="ARBA" id="ARBA00000085"/>
    </source>
</evidence>
<dbReference type="Gene3D" id="1.10.287.130">
    <property type="match status" value="1"/>
</dbReference>
<dbReference type="CDD" id="cd16922">
    <property type="entry name" value="HATPase_EvgS-ArcB-TorS-like"/>
    <property type="match status" value="1"/>
</dbReference>
<accession>A0AAW4L1N2</accession>
<dbReference type="SMART" id="SM00387">
    <property type="entry name" value="HATPase_c"/>
    <property type="match status" value="1"/>
</dbReference>
<evidence type="ECO:0000313" key="8">
    <source>
        <dbReference type="EMBL" id="MBT0663705.1"/>
    </source>
</evidence>
<evidence type="ECO:0000256" key="5">
    <source>
        <dbReference type="PROSITE-ProRule" id="PRU00169"/>
    </source>
</evidence>
<dbReference type="AlphaFoldDB" id="A0AAW4L1N2"/>
<gene>
    <name evidence="8" type="ORF">KI809_05255</name>
</gene>
<dbReference type="PROSITE" id="PS50109">
    <property type="entry name" value="HIS_KIN"/>
    <property type="match status" value="1"/>
</dbReference>
<comment type="caution">
    <text evidence="8">The sequence shown here is derived from an EMBL/GenBank/DDBJ whole genome shotgun (WGS) entry which is preliminary data.</text>
</comment>
<dbReference type="InterPro" id="IPR003661">
    <property type="entry name" value="HisK_dim/P_dom"/>
</dbReference>
<dbReference type="Gene3D" id="3.40.50.2300">
    <property type="match status" value="1"/>
</dbReference>
<keyword evidence="4" id="KW-0902">Two-component regulatory system</keyword>
<comment type="catalytic activity">
    <reaction evidence="1">
        <text>ATP + protein L-histidine = ADP + protein N-phospho-L-histidine.</text>
        <dbReference type="EC" id="2.7.13.3"/>
    </reaction>
</comment>
<evidence type="ECO:0000313" key="9">
    <source>
        <dbReference type="Proteomes" id="UP000811899"/>
    </source>
</evidence>
<feature type="modified residue" description="4-aspartylphosphate" evidence="5">
    <location>
        <position position="61"/>
    </location>
</feature>
<keyword evidence="3 5" id="KW-0597">Phosphoprotein</keyword>